<evidence type="ECO:0000313" key="2">
    <source>
        <dbReference type="EMBL" id="KKS09324.1"/>
    </source>
</evidence>
<dbReference type="Pfam" id="PF05137">
    <property type="entry name" value="PilN"/>
    <property type="match status" value="1"/>
</dbReference>
<accession>A0A0G0W8K6</accession>
<gene>
    <name evidence="2" type="ORF">UU65_C0002G0102</name>
</gene>
<sequence>MKINLIPEEKSTEIKEQRSNFTATAIAIVIAATVIGLTVLLLSVNKLKSKQIDDDKRSIDRIKKELKDYAEVEKTLITVESGIEDIKKLNDSSFKWNRVLMEIEKTLPDDVVIKSYENNEGKISMRATAISVETMNKLLESLMNHKVAKAGDDSISPQALFKDVKCTGYTKISDNQIDFDVSFQVEGGILWN</sequence>
<dbReference type="EMBL" id="LCBL01000002">
    <property type="protein sequence ID" value="KKS09324.1"/>
    <property type="molecule type" value="Genomic_DNA"/>
</dbReference>
<keyword evidence="1" id="KW-0812">Transmembrane</keyword>
<feature type="transmembrane region" description="Helical" evidence="1">
    <location>
        <begin position="21"/>
        <end position="42"/>
    </location>
</feature>
<keyword evidence="1" id="KW-0472">Membrane</keyword>
<protein>
    <recommendedName>
        <fullName evidence="4">Fimbrial assembly family protein</fullName>
    </recommendedName>
</protein>
<dbReference type="PANTHER" id="PTHR40278:SF1">
    <property type="entry name" value="DNA UTILIZATION PROTEIN HOFN"/>
    <property type="match status" value="1"/>
</dbReference>
<organism evidence="2 3">
    <name type="scientific">candidate division CPR2 bacterium GW2011_GWC1_41_48</name>
    <dbReference type="NCBI Taxonomy" id="1618344"/>
    <lineage>
        <taxon>Bacteria</taxon>
        <taxon>Bacteria division CPR2</taxon>
    </lineage>
</organism>
<dbReference type="Proteomes" id="UP000033869">
    <property type="component" value="Unassembled WGS sequence"/>
</dbReference>
<proteinExistence type="predicted"/>
<evidence type="ECO:0000313" key="3">
    <source>
        <dbReference type="Proteomes" id="UP000033869"/>
    </source>
</evidence>
<dbReference type="PANTHER" id="PTHR40278">
    <property type="entry name" value="DNA UTILIZATION PROTEIN HOFN"/>
    <property type="match status" value="1"/>
</dbReference>
<name>A0A0G0W8K6_UNCC2</name>
<reference evidence="2 3" key="1">
    <citation type="journal article" date="2015" name="Nature">
        <title>rRNA introns, odd ribosomes, and small enigmatic genomes across a large radiation of phyla.</title>
        <authorList>
            <person name="Brown C.T."/>
            <person name="Hug L.A."/>
            <person name="Thomas B.C."/>
            <person name="Sharon I."/>
            <person name="Castelle C.J."/>
            <person name="Singh A."/>
            <person name="Wilkins M.J."/>
            <person name="Williams K.H."/>
            <person name="Banfield J.F."/>
        </authorList>
    </citation>
    <scope>NUCLEOTIDE SEQUENCE [LARGE SCALE GENOMIC DNA]</scope>
</reference>
<comment type="caution">
    <text evidence="2">The sequence shown here is derived from an EMBL/GenBank/DDBJ whole genome shotgun (WGS) entry which is preliminary data.</text>
</comment>
<dbReference type="AlphaFoldDB" id="A0A0G0W8K6"/>
<evidence type="ECO:0000256" key="1">
    <source>
        <dbReference type="SAM" id="Phobius"/>
    </source>
</evidence>
<dbReference type="InterPro" id="IPR052534">
    <property type="entry name" value="Extracell_DNA_Util/SecSys_Comp"/>
</dbReference>
<dbReference type="InterPro" id="IPR007813">
    <property type="entry name" value="PilN"/>
</dbReference>
<keyword evidence="1" id="KW-1133">Transmembrane helix</keyword>
<evidence type="ECO:0008006" key="4">
    <source>
        <dbReference type="Google" id="ProtNLM"/>
    </source>
</evidence>